<name>A0A6F9D6H7_9ASCI</name>
<keyword evidence="9 11" id="KW-0072">Autophagy</keyword>
<protein>
    <recommendedName>
        <fullName evidence="11">Cysteine protease</fullName>
        <ecNumber evidence="11">3.4.22.-</ecNumber>
    </recommendedName>
</protein>
<gene>
    <name evidence="14" type="primary">Atg4d</name>
</gene>
<keyword evidence="4 11" id="KW-0963">Cytoplasm</keyword>
<dbReference type="GO" id="GO:0016485">
    <property type="term" value="P:protein processing"/>
    <property type="evidence" value="ECO:0007669"/>
    <property type="project" value="TreeGrafter"/>
</dbReference>
<dbReference type="PANTHER" id="PTHR22624:SF52">
    <property type="entry name" value="CYSTEINE PROTEASE"/>
    <property type="match status" value="1"/>
</dbReference>
<dbReference type="GO" id="GO:0005737">
    <property type="term" value="C:cytoplasm"/>
    <property type="evidence" value="ECO:0007669"/>
    <property type="project" value="UniProtKB-SubCell"/>
</dbReference>
<sequence>MSIKAAMDGFISDMKLLSFGSQTNERSPNSSKQSDENDTMKTKFLEAWNNFKFDMSSGTSVKKDLPLWLLGNCYHFHLPIENSAFDSPGQDDKFSKDYDHFQSFLKDFASKPWFTYRKGFPPLEDGGLTSDTGWGCMLRTAQMMMAQCFITHFLGRDWRWFSKERKTEERVLKECEIHRTIIKWFIDDPSSKCPFSIHRLTEIGLGYRFSPGDWYGPGTVAYIMQDATECAKGLNPLLDELVVYVAQDCTVYCKDVVEVCHWDKDHKYGTVPTTNNTANGHSSSLPVDIDITADDPPKRSVIILIPVRLGEACLNPIYSPCLKGMLALDQCMGIIGGKPKHSLYFVGFQDDYLFYLDPHYCQPADSAATFSNKQLGNYHSMQPRKTHVNKLDPSCCLCFYCRDQEDFQQFVSEANKLLAPPKQRNSYPLCLIENGSAQEHKMRRLSEARACTVLSKGRNTSFTELSLESEFDFDNPSVSTEPVSTVEEVATASCNAPQTKPDKKLNFVSTSRAMINKLYRPSPKANSSGEKSLEDEFEFI</sequence>
<dbReference type="GO" id="GO:0000423">
    <property type="term" value="P:mitophagy"/>
    <property type="evidence" value="ECO:0007669"/>
    <property type="project" value="TreeGrafter"/>
</dbReference>
<keyword evidence="8 11" id="KW-0653">Protein transport</keyword>
<evidence type="ECO:0000256" key="5">
    <source>
        <dbReference type="ARBA" id="ARBA00022670"/>
    </source>
</evidence>
<dbReference type="GO" id="GO:0034727">
    <property type="term" value="P:piecemeal microautophagy of the nucleus"/>
    <property type="evidence" value="ECO:0007669"/>
    <property type="project" value="TreeGrafter"/>
</dbReference>
<dbReference type="InterPro" id="IPR038765">
    <property type="entry name" value="Papain-like_cys_pep_sf"/>
</dbReference>
<dbReference type="GO" id="GO:0019786">
    <property type="term" value="F:protein-phosphatidylethanolamide deconjugating activity"/>
    <property type="evidence" value="ECO:0007669"/>
    <property type="project" value="InterPro"/>
</dbReference>
<comment type="similarity">
    <text evidence="2 11">Belongs to the peptidase C54 family.</text>
</comment>
<dbReference type="PANTHER" id="PTHR22624">
    <property type="entry name" value="CYSTEINE PROTEASE ATG4"/>
    <property type="match status" value="1"/>
</dbReference>
<comment type="catalytic activity">
    <reaction evidence="10">
        <text>[protein]-C-terminal L-amino acid-glycyl-phosphatidylethanolamide + H2O = [protein]-C-terminal L-amino acid-glycine + a 1,2-diacyl-sn-glycero-3-phosphoethanolamine</text>
        <dbReference type="Rhea" id="RHEA:67548"/>
        <dbReference type="Rhea" id="RHEA-COMP:17323"/>
        <dbReference type="Rhea" id="RHEA-COMP:17324"/>
        <dbReference type="ChEBI" id="CHEBI:15377"/>
        <dbReference type="ChEBI" id="CHEBI:64612"/>
        <dbReference type="ChEBI" id="CHEBI:172940"/>
        <dbReference type="ChEBI" id="CHEBI:172941"/>
    </reaction>
    <physiologicalReaction direction="left-to-right" evidence="10">
        <dbReference type="Rhea" id="RHEA:67549"/>
    </physiologicalReaction>
</comment>
<proteinExistence type="evidence at transcript level"/>
<reference evidence="14" key="1">
    <citation type="submission" date="2020-04" db="EMBL/GenBank/DDBJ databases">
        <authorList>
            <person name="Neveu A P."/>
        </authorList>
    </citation>
    <scope>NUCLEOTIDE SEQUENCE</scope>
    <source>
        <tissue evidence="14">Whole embryo</tissue>
    </source>
</reference>
<organism evidence="14">
    <name type="scientific">Phallusia mammillata</name>
    <dbReference type="NCBI Taxonomy" id="59560"/>
    <lineage>
        <taxon>Eukaryota</taxon>
        <taxon>Metazoa</taxon>
        <taxon>Chordata</taxon>
        <taxon>Tunicata</taxon>
        <taxon>Ascidiacea</taxon>
        <taxon>Phlebobranchia</taxon>
        <taxon>Ascidiidae</taxon>
        <taxon>Phallusia</taxon>
    </lineage>
</organism>
<evidence type="ECO:0000259" key="13">
    <source>
        <dbReference type="Pfam" id="PF03416"/>
    </source>
</evidence>
<comment type="subcellular location">
    <subcellularLocation>
        <location evidence="1 11">Cytoplasm</location>
    </subcellularLocation>
</comment>
<dbReference type="GO" id="GO:0035973">
    <property type="term" value="P:aggrephagy"/>
    <property type="evidence" value="ECO:0007669"/>
    <property type="project" value="TreeGrafter"/>
</dbReference>
<evidence type="ECO:0000256" key="6">
    <source>
        <dbReference type="ARBA" id="ARBA00022801"/>
    </source>
</evidence>
<evidence type="ECO:0000256" key="2">
    <source>
        <dbReference type="ARBA" id="ARBA00010958"/>
    </source>
</evidence>
<evidence type="ECO:0000256" key="10">
    <source>
        <dbReference type="ARBA" id="ARBA00029362"/>
    </source>
</evidence>
<keyword evidence="6 11" id="KW-0378">Hydrolase</keyword>
<dbReference type="InterPro" id="IPR005078">
    <property type="entry name" value="Peptidase_C54"/>
</dbReference>
<dbReference type="SUPFAM" id="SSF54001">
    <property type="entry name" value="Cysteine proteinases"/>
    <property type="match status" value="1"/>
</dbReference>
<evidence type="ECO:0000313" key="14">
    <source>
        <dbReference type="EMBL" id="CAB3224206.1"/>
    </source>
</evidence>
<evidence type="ECO:0000256" key="8">
    <source>
        <dbReference type="ARBA" id="ARBA00022927"/>
    </source>
</evidence>
<dbReference type="InterPro" id="IPR046792">
    <property type="entry name" value="Peptidase_C54_cat"/>
</dbReference>
<dbReference type="EMBL" id="LR783145">
    <property type="protein sequence ID" value="CAB3224206.1"/>
    <property type="molecule type" value="mRNA"/>
</dbReference>
<evidence type="ECO:0000256" key="11">
    <source>
        <dbReference type="RuleBase" id="RU363115"/>
    </source>
</evidence>
<evidence type="ECO:0000256" key="7">
    <source>
        <dbReference type="ARBA" id="ARBA00022807"/>
    </source>
</evidence>
<dbReference type="EC" id="3.4.22.-" evidence="11"/>
<feature type="domain" description="Peptidase C54 catalytic" evidence="13">
    <location>
        <begin position="102"/>
        <end position="412"/>
    </location>
</feature>
<evidence type="ECO:0000256" key="4">
    <source>
        <dbReference type="ARBA" id="ARBA00022490"/>
    </source>
</evidence>
<keyword evidence="3" id="KW-0813">Transport</keyword>
<dbReference type="GO" id="GO:0004197">
    <property type="term" value="F:cysteine-type endopeptidase activity"/>
    <property type="evidence" value="ECO:0007669"/>
    <property type="project" value="TreeGrafter"/>
</dbReference>
<dbReference type="Pfam" id="PF03416">
    <property type="entry name" value="Peptidase_C54"/>
    <property type="match status" value="1"/>
</dbReference>
<evidence type="ECO:0000256" key="3">
    <source>
        <dbReference type="ARBA" id="ARBA00022448"/>
    </source>
</evidence>
<feature type="region of interest" description="Disordered" evidence="12">
    <location>
        <begin position="519"/>
        <end position="540"/>
    </location>
</feature>
<keyword evidence="7" id="KW-0788">Thiol protease</keyword>
<keyword evidence="5 11" id="KW-0645">Protease</keyword>
<dbReference type="AlphaFoldDB" id="A0A6F9D6H7"/>
<comment type="function">
    <text evidence="11">Cysteine protease that plays a key role in autophagy by mediating both proteolytic activation and delipidation of ATG8 family proteins.</text>
</comment>
<evidence type="ECO:0000256" key="9">
    <source>
        <dbReference type="ARBA" id="ARBA00023006"/>
    </source>
</evidence>
<evidence type="ECO:0000256" key="12">
    <source>
        <dbReference type="SAM" id="MobiDB-lite"/>
    </source>
</evidence>
<dbReference type="GO" id="GO:0015031">
    <property type="term" value="P:protein transport"/>
    <property type="evidence" value="ECO:0007669"/>
    <property type="project" value="UniProtKB-KW"/>
</dbReference>
<evidence type="ECO:0000256" key="1">
    <source>
        <dbReference type="ARBA" id="ARBA00004496"/>
    </source>
</evidence>
<dbReference type="GO" id="GO:0000045">
    <property type="term" value="P:autophagosome assembly"/>
    <property type="evidence" value="ECO:0007669"/>
    <property type="project" value="TreeGrafter"/>
</dbReference>
<accession>A0A6F9D6H7</accession>